<dbReference type="Gene3D" id="3.30.360.10">
    <property type="entry name" value="Dihydrodipicolinate Reductase, domain 2"/>
    <property type="match status" value="1"/>
</dbReference>
<dbReference type="UniPathway" id="UPA00051">
    <property type="reaction ID" value="UER00465"/>
</dbReference>
<comment type="catalytic activity">
    <reaction evidence="11">
        <text>L-homoserine + NADP(+) = L-aspartate 4-semialdehyde + NADPH + H(+)</text>
        <dbReference type="Rhea" id="RHEA:15761"/>
        <dbReference type="ChEBI" id="CHEBI:15378"/>
        <dbReference type="ChEBI" id="CHEBI:57476"/>
        <dbReference type="ChEBI" id="CHEBI:57783"/>
        <dbReference type="ChEBI" id="CHEBI:58349"/>
        <dbReference type="ChEBI" id="CHEBI:537519"/>
        <dbReference type="EC" id="1.1.1.3"/>
    </reaction>
    <physiologicalReaction direction="right-to-left" evidence="11">
        <dbReference type="Rhea" id="RHEA:15763"/>
    </physiologicalReaction>
</comment>
<dbReference type="PANTHER" id="PTHR43331">
    <property type="entry name" value="HOMOSERINE DEHYDROGENASE"/>
    <property type="match status" value="1"/>
</dbReference>
<evidence type="ECO:0000256" key="6">
    <source>
        <dbReference type="ARBA" id="ARBA00022605"/>
    </source>
</evidence>
<dbReference type="RefSeq" id="WP_117531146.1">
    <property type="nucleotide sequence ID" value="NZ_QUSM01000002.1"/>
</dbReference>
<dbReference type="InterPro" id="IPR001342">
    <property type="entry name" value="HDH_cat"/>
</dbReference>
<dbReference type="Pfam" id="PF00742">
    <property type="entry name" value="Homoserine_dh"/>
    <property type="match status" value="1"/>
</dbReference>
<dbReference type="SUPFAM" id="SSF51735">
    <property type="entry name" value="NAD(P)-binding Rossmann-fold domains"/>
    <property type="match status" value="1"/>
</dbReference>
<dbReference type="FunFam" id="3.30.360.10:FF:000005">
    <property type="entry name" value="Homoserine dehydrogenase"/>
    <property type="match status" value="1"/>
</dbReference>
<dbReference type="SUPFAM" id="SSF55347">
    <property type="entry name" value="Glyceraldehyde-3-phosphate dehydrogenase-like, C-terminal domain"/>
    <property type="match status" value="1"/>
</dbReference>
<evidence type="ECO:0000256" key="13">
    <source>
        <dbReference type="PIRSR" id="PIRSR000098-2"/>
    </source>
</evidence>
<organism evidence="18 19">
    <name type="scientific">Anaerofustis stercorihominis</name>
    <dbReference type="NCBI Taxonomy" id="214853"/>
    <lineage>
        <taxon>Bacteria</taxon>
        <taxon>Bacillati</taxon>
        <taxon>Bacillota</taxon>
        <taxon>Clostridia</taxon>
        <taxon>Eubacteriales</taxon>
        <taxon>Eubacteriaceae</taxon>
        <taxon>Anaerofustis</taxon>
    </lineage>
</organism>
<dbReference type="InterPro" id="IPR036291">
    <property type="entry name" value="NAD(P)-bd_dom_sf"/>
</dbReference>
<dbReference type="UniPathway" id="UPA00050">
    <property type="reaction ID" value="UER00063"/>
</dbReference>
<evidence type="ECO:0000256" key="7">
    <source>
        <dbReference type="ARBA" id="ARBA00022697"/>
    </source>
</evidence>
<gene>
    <name evidence="18" type="ORF">DW687_01545</name>
</gene>
<evidence type="ECO:0000313" key="18">
    <source>
        <dbReference type="EMBL" id="RGD75032.1"/>
    </source>
</evidence>
<dbReference type="PANTHER" id="PTHR43331:SF1">
    <property type="entry name" value="HOMOSERINE DEHYDROGENASE"/>
    <property type="match status" value="1"/>
</dbReference>
<evidence type="ECO:0000256" key="5">
    <source>
        <dbReference type="ARBA" id="ARBA00013376"/>
    </source>
</evidence>
<reference evidence="18 19" key="1">
    <citation type="submission" date="2018-08" db="EMBL/GenBank/DDBJ databases">
        <title>A genome reference for cultivated species of the human gut microbiota.</title>
        <authorList>
            <person name="Zou Y."/>
            <person name="Xue W."/>
            <person name="Luo G."/>
        </authorList>
    </citation>
    <scope>NUCLEOTIDE SEQUENCE [LARGE SCALE GENOMIC DNA]</scope>
    <source>
        <strain evidence="18 19">AM25-6</strain>
    </source>
</reference>
<dbReference type="Gene3D" id="3.40.50.720">
    <property type="entry name" value="NAD(P)-binding Rossmann-like Domain"/>
    <property type="match status" value="1"/>
</dbReference>
<evidence type="ECO:0000256" key="2">
    <source>
        <dbReference type="ARBA" id="ARBA00005062"/>
    </source>
</evidence>
<dbReference type="PROSITE" id="PS01042">
    <property type="entry name" value="HOMOSER_DHGENASE"/>
    <property type="match status" value="1"/>
</dbReference>
<dbReference type="NCBIfam" id="NF004976">
    <property type="entry name" value="PRK06349.1"/>
    <property type="match status" value="1"/>
</dbReference>
<evidence type="ECO:0000313" key="19">
    <source>
        <dbReference type="Proteomes" id="UP000261212"/>
    </source>
</evidence>
<keyword evidence="8 14" id="KW-0560">Oxidoreductase</keyword>
<dbReference type="GO" id="GO:0050661">
    <property type="term" value="F:NADP binding"/>
    <property type="evidence" value="ECO:0007669"/>
    <property type="project" value="InterPro"/>
</dbReference>
<dbReference type="InterPro" id="IPR016204">
    <property type="entry name" value="HDH"/>
</dbReference>
<comment type="pathway">
    <text evidence="2 14">Amino-acid biosynthesis; L-methionine biosynthesis via de novo pathway; L-homoserine from L-aspartate: step 3/3.</text>
</comment>
<keyword evidence="7 14" id="KW-0791">Threonine biosynthesis</keyword>
<keyword evidence="6 14" id="KW-0028">Amino-acid biosynthesis</keyword>
<evidence type="ECO:0000256" key="1">
    <source>
        <dbReference type="ARBA" id="ARBA00005056"/>
    </source>
</evidence>
<dbReference type="GO" id="GO:0009086">
    <property type="term" value="P:methionine biosynthetic process"/>
    <property type="evidence" value="ECO:0007669"/>
    <property type="project" value="UniProtKB-KW"/>
</dbReference>
<dbReference type="InterPro" id="IPR019811">
    <property type="entry name" value="HDH_CS"/>
</dbReference>
<keyword evidence="10 14" id="KW-0486">Methionine biosynthesis</keyword>
<protein>
    <recommendedName>
        <fullName evidence="5 14">Homoserine dehydrogenase</fullName>
        <ecNumber evidence="4 14">1.1.1.3</ecNumber>
    </recommendedName>
</protein>
<evidence type="ECO:0000259" key="16">
    <source>
        <dbReference type="Pfam" id="PF00742"/>
    </source>
</evidence>
<evidence type="ECO:0000256" key="12">
    <source>
        <dbReference type="PIRSR" id="PIRSR000098-1"/>
    </source>
</evidence>
<feature type="binding site" evidence="13">
    <location>
        <position position="185"/>
    </location>
    <ligand>
        <name>L-homoserine</name>
        <dbReference type="ChEBI" id="CHEBI:57476"/>
    </ligand>
</feature>
<dbReference type="AlphaFoldDB" id="A0A3E3E0F4"/>
<dbReference type="GO" id="GO:0004412">
    <property type="term" value="F:homoserine dehydrogenase activity"/>
    <property type="evidence" value="ECO:0007669"/>
    <property type="project" value="UniProtKB-EC"/>
</dbReference>
<feature type="active site" description="Proton donor" evidence="12">
    <location>
        <position position="200"/>
    </location>
</feature>
<feature type="domain" description="Homoserine dehydrogenase catalytic" evidence="16">
    <location>
        <begin position="132"/>
        <end position="311"/>
    </location>
</feature>
<sequence length="413" mass="46051">MSKIGLLGCGTVGTGVYEIINEKKGNFFEENNYKIKKILVRDASRKREGIPGKLLTDNPDDILNDDEISLIVAVMGSYEQEYPAIKKALQLKKNVVTANKEIISKHMEELLDLAKENGVTILFEASVGGGIPIIESIIDTIKINKINKVQGILNGTTNFILSKMTKEELDFDEVLKVAQDMGFAEADPTADVDGFDISRKLTILSSLCYGAYIDNDDIYTRTVRNITLSDIQAADDFGYVFKYMAESELYDDNTFGASVTPVLIGKDSVTSNVNDEYNVVSINGNIIGQLSFLGRGAGKEATANAVVADVIKVLTKSVHDYTHLKFENEYKSCGIERYKNKFYLRVSIKDEVEFAKTIDIVYRNIENVNLSYEDGKVFLITDELTGEFMSTLCDRLSHVTEDVFYARIIDNIL</sequence>
<dbReference type="PIRSF" id="PIRSF000098">
    <property type="entry name" value="Homoser_dehydrog"/>
    <property type="match status" value="1"/>
</dbReference>
<evidence type="ECO:0000256" key="4">
    <source>
        <dbReference type="ARBA" id="ARBA00013213"/>
    </source>
</evidence>
<dbReference type="EMBL" id="QUSM01000002">
    <property type="protein sequence ID" value="RGD75032.1"/>
    <property type="molecule type" value="Genomic_DNA"/>
</dbReference>
<evidence type="ECO:0000256" key="15">
    <source>
        <dbReference type="RuleBase" id="RU004171"/>
    </source>
</evidence>
<feature type="binding site" evidence="13">
    <location>
        <begin position="7"/>
        <end position="14"/>
    </location>
    <ligand>
        <name>NADP(+)</name>
        <dbReference type="ChEBI" id="CHEBI:58349"/>
    </ligand>
</feature>
<dbReference type="InterPro" id="IPR005106">
    <property type="entry name" value="Asp/hSer_DH_NAD-bd"/>
</dbReference>
<name>A0A3E3E0F4_9FIRM</name>
<comment type="similarity">
    <text evidence="3 15">Belongs to the homoserine dehydrogenase family.</text>
</comment>
<dbReference type="EC" id="1.1.1.3" evidence="4 14"/>
<evidence type="ECO:0000256" key="10">
    <source>
        <dbReference type="ARBA" id="ARBA00023167"/>
    </source>
</evidence>
<feature type="binding site" evidence="13">
    <location>
        <position position="100"/>
    </location>
    <ligand>
        <name>NADPH</name>
        <dbReference type="ChEBI" id="CHEBI:57783"/>
    </ligand>
</feature>
<evidence type="ECO:0000259" key="17">
    <source>
        <dbReference type="Pfam" id="PF03447"/>
    </source>
</evidence>
<feature type="domain" description="Aspartate/homoserine dehydrogenase NAD-binding" evidence="17">
    <location>
        <begin position="8"/>
        <end position="124"/>
    </location>
</feature>
<proteinExistence type="inferred from homology"/>
<keyword evidence="9" id="KW-0915">Sodium</keyword>
<dbReference type="Gene3D" id="3.30.70.260">
    <property type="match status" value="1"/>
</dbReference>
<dbReference type="GO" id="GO:0009088">
    <property type="term" value="P:threonine biosynthetic process"/>
    <property type="evidence" value="ECO:0007669"/>
    <property type="project" value="UniProtKB-UniPathway"/>
</dbReference>
<keyword evidence="13 14" id="KW-0521">NADP</keyword>
<evidence type="ECO:0000256" key="9">
    <source>
        <dbReference type="ARBA" id="ARBA00023053"/>
    </source>
</evidence>
<comment type="caution">
    <text evidence="18">The sequence shown here is derived from an EMBL/GenBank/DDBJ whole genome shotgun (WGS) entry which is preliminary data.</text>
</comment>
<accession>A0A3E3E0F4</accession>
<comment type="pathway">
    <text evidence="1 14">Amino-acid biosynthesis; L-threonine biosynthesis; L-threonine from L-aspartate: step 3/5.</text>
</comment>
<evidence type="ECO:0000256" key="11">
    <source>
        <dbReference type="ARBA" id="ARBA00048841"/>
    </source>
</evidence>
<evidence type="ECO:0000256" key="3">
    <source>
        <dbReference type="ARBA" id="ARBA00006753"/>
    </source>
</evidence>
<dbReference type="Pfam" id="PF03447">
    <property type="entry name" value="NAD_binding_3"/>
    <property type="match status" value="1"/>
</dbReference>
<evidence type="ECO:0000256" key="8">
    <source>
        <dbReference type="ARBA" id="ARBA00023002"/>
    </source>
</evidence>
<dbReference type="Proteomes" id="UP000261212">
    <property type="component" value="Unassembled WGS sequence"/>
</dbReference>
<evidence type="ECO:0000256" key="14">
    <source>
        <dbReference type="RuleBase" id="RU000579"/>
    </source>
</evidence>